<keyword evidence="1" id="KW-0472">Membrane</keyword>
<reference evidence="2" key="2">
    <citation type="submission" date="2023-01" db="EMBL/GenBank/DDBJ databases">
        <authorList>
            <person name="Sun Q."/>
            <person name="Evtushenko L."/>
        </authorList>
    </citation>
    <scope>NUCLEOTIDE SEQUENCE</scope>
    <source>
        <strain evidence="2">VKM B-2555</strain>
    </source>
</reference>
<reference evidence="2" key="1">
    <citation type="journal article" date="2014" name="Int. J. Syst. Evol. Microbiol.">
        <title>Complete genome sequence of Corynebacterium casei LMG S-19264T (=DSM 44701T), isolated from a smear-ripened cheese.</title>
        <authorList>
            <consortium name="US DOE Joint Genome Institute (JGI-PGF)"/>
            <person name="Walter F."/>
            <person name="Albersmeier A."/>
            <person name="Kalinowski J."/>
            <person name="Ruckert C."/>
        </authorList>
    </citation>
    <scope>NUCLEOTIDE SEQUENCE</scope>
    <source>
        <strain evidence="2">VKM B-2555</strain>
    </source>
</reference>
<accession>A0A9W6JKI0</accession>
<evidence type="ECO:0000256" key="1">
    <source>
        <dbReference type="SAM" id="Phobius"/>
    </source>
</evidence>
<proteinExistence type="predicted"/>
<dbReference type="Proteomes" id="UP001143364">
    <property type="component" value="Unassembled WGS sequence"/>
</dbReference>
<keyword evidence="3" id="KW-1185">Reference proteome</keyword>
<name>A0A9W6JKI0_9HYPH</name>
<gene>
    <name evidence="2" type="ORF">GCM10008171_33200</name>
</gene>
<feature type="transmembrane region" description="Helical" evidence="1">
    <location>
        <begin position="7"/>
        <end position="33"/>
    </location>
</feature>
<feature type="transmembrane region" description="Helical" evidence="1">
    <location>
        <begin position="88"/>
        <end position="110"/>
    </location>
</feature>
<keyword evidence="1" id="KW-0812">Transmembrane</keyword>
<comment type="caution">
    <text evidence="2">The sequence shown here is derived from an EMBL/GenBank/DDBJ whole genome shotgun (WGS) entry which is preliminary data.</text>
</comment>
<feature type="transmembrane region" description="Helical" evidence="1">
    <location>
        <begin position="45"/>
        <end position="67"/>
    </location>
</feature>
<protein>
    <submittedName>
        <fullName evidence="2">Uncharacterized protein</fullName>
    </submittedName>
</protein>
<dbReference type="EMBL" id="BSFK01000016">
    <property type="protein sequence ID" value="GLK78066.1"/>
    <property type="molecule type" value="Genomic_DNA"/>
</dbReference>
<organism evidence="2 3">
    <name type="scientific">Methylopila jiangsuensis</name>
    <dbReference type="NCBI Taxonomy" id="586230"/>
    <lineage>
        <taxon>Bacteria</taxon>
        <taxon>Pseudomonadati</taxon>
        <taxon>Pseudomonadota</taxon>
        <taxon>Alphaproteobacteria</taxon>
        <taxon>Hyphomicrobiales</taxon>
        <taxon>Methylopilaceae</taxon>
        <taxon>Methylopila</taxon>
    </lineage>
</organism>
<keyword evidence="1" id="KW-1133">Transmembrane helix</keyword>
<dbReference type="RefSeq" id="WP_271205885.1">
    <property type="nucleotide sequence ID" value="NZ_BSFK01000016.1"/>
</dbReference>
<evidence type="ECO:0000313" key="3">
    <source>
        <dbReference type="Proteomes" id="UP001143364"/>
    </source>
</evidence>
<dbReference type="AlphaFoldDB" id="A0A9W6JKI0"/>
<sequence>MTVEWTYWLYAAIQSLLLQVCAISCVVFAVWSWETRRLRPRPELWPILPLSIFTHAAIAVLAVRWIYPRAIDASFSVRMLQIVTESQSYTAYAMTQAALLTAVASKMVLVWRVRGWSRPGLTLLLAAMLAAAVGATEAHRRAIGAFCQREPAVCAAPTWEAPG</sequence>
<evidence type="ECO:0000313" key="2">
    <source>
        <dbReference type="EMBL" id="GLK78066.1"/>
    </source>
</evidence>